<evidence type="ECO:0000313" key="2">
    <source>
        <dbReference type="EMBL" id="MQL99886.1"/>
    </source>
</evidence>
<dbReference type="AlphaFoldDB" id="A0A843VXS8"/>
<organism evidence="2 3">
    <name type="scientific">Colocasia esculenta</name>
    <name type="common">Wild taro</name>
    <name type="synonym">Arum esculentum</name>
    <dbReference type="NCBI Taxonomy" id="4460"/>
    <lineage>
        <taxon>Eukaryota</taxon>
        <taxon>Viridiplantae</taxon>
        <taxon>Streptophyta</taxon>
        <taxon>Embryophyta</taxon>
        <taxon>Tracheophyta</taxon>
        <taxon>Spermatophyta</taxon>
        <taxon>Magnoliopsida</taxon>
        <taxon>Liliopsida</taxon>
        <taxon>Araceae</taxon>
        <taxon>Aroideae</taxon>
        <taxon>Colocasieae</taxon>
        <taxon>Colocasia</taxon>
    </lineage>
</organism>
<feature type="region of interest" description="Disordered" evidence="1">
    <location>
        <begin position="1"/>
        <end position="37"/>
    </location>
</feature>
<comment type="caution">
    <text evidence="2">The sequence shown here is derived from an EMBL/GenBank/DDBJ whole genome shotgun (WGS) entry which is preliminary data.</text>
</comment>
<keyword evidence="3" id="KW-1185">Reference proteome</keyword>
<dbReference type="EMBL" id="NMUH01002426">
    <property type="protein sequence ID" value="MQL99886.1"/>
    <property type="molecule type" value="Genomic_DNA"/>
</dbReference>
<reference evidence="2" key="1">
    <citation type="submission" date="2017-07" db="EMBL/GenBank/DDBJ databases">
        <title>Taro Niue Genome Assembly and Annotation.</title>
        <authorList>
            <person name="Atibalentja N."/>
            <person name="Keating K."/>
            <person name="Fields C.J."/>
        </authorList>
    </citation>
    <scope>NUCLEOTIDE SEQUENCE</scope>
    <source>
        <strain evidence="2">Niue_2</strain>
        <tissue evidence="2">Leaf</tissue>
    </source>
</reference>
<evidence type="ECO:0000256" key="1">
    <source>
        <dbReference type="SAM" id="MobiDB-lite"/>
    </source>
</evidence>
<feature type="compositionally biased region" description="Low complexity" evidence="1">
    <location>
        <begin position="79"/>
        <end position="95"/>
    </location>
</feature>
<accession>A0A843VXS8</accession>
<sequence length="125" mass="14537">MGENTFRSCQTSSFSSWRVPKRPHPGKQRSRSSDVLERTRRQITSDVIFQLVESLSNLLQEHDVHIHHMCQSEHAFKSRWTSSFSSKSAEATSSSELRRPWPLRVPKRPRHQITSDVVYQFLTSA</sequence>
<gene>
    <name evidence="2" type="ORF">Taro_032621</name>
</gene>
<protein>
    <submittedName>
        <fullName evidence="2">Uncharacterized protein</fullName>
    </submittedName>
</protein>
<name>A0A843VXS8_COLES</name>
<feature type="compositionally biased region" description="Polar residues" evidence="1">
    <location>
        <begin position="1"/>
        <end position="16"/>
    </location>
</feature>
<feature type="region of interest" description="Disordered" evidence="1">
    <location>
        <begin position="79"/>
        <end position="103"/>
    </location>
</feature>
<dbReference type="Proteomes" id="UP000652761">
    <property type="component" value="Unassembled WGS sequence"/>
</dbReference>
<proteinExistence type="predicted"/>
<evidence type="ECO:0000313" key="3">
    <source>
        <dbReference type="Proteomes" id="UP000652761"/>
    </source>
</evidence>
<feature type="compositionally biased region" description="Basic residues" evidence="1">
    <location>
        <begin position="19"/>
        <end position="30"/>
    </location>
</feature>